<evidence type="ECO:0000256" key="2">
    <source>
        <dbReference type="ARBA" id="ARBA00022527"/>
    </source>
</evidence>
<dbReference type="PROSITE" id="PS00108">
    <property type="entry name" value="PROTEIN_KINASE_ST"/>
    <property type="match status" value="1"/>
</dbReference>
<keyword evidence="16" id="KW-1185">Reference proteome</keyword>
<keyword evidence="6 12" id="KW-0547">Nucleotide-binding</keyword>
<dbReference type="PROSITE" id="PS50011">
    <property type="entry name" value="PROTEIN_KINASE_DOM"/>
    <property type="match status" value="1"/>
</dbReference>
<dbReference type="Gene3D" id="3.30.200.20">
    <property type="entry name" value="Phosphorylase Kinase, domain 1"/>
    <property type="match status" value="1"/>
</dbReference>
<accession>A0ABQ9LBB1</accession>
<evidence type="ECO:0000256" key="5">
    <source>
        <dbReference type="ARBA" id="ARBA00022729"/>
    </source>
</evidence>
<reference evidence="15" key="1">
    <citation type="journal article" date="2023" name="Plant Biotechnol. J.">
        <title>Chromosome-level wild Hevea brasiliensis genome provides new tools for genomic-assisted breeding and valuable loci to elevate rubber yield.</title>
        <authorList>
            <person name="Cheng H."/>
            <person name="Song X."/>
            <person name="Hu Y."/>
            <person name="Wu T."/>
            <person name="Yang Q."/>
            <person name="An Z."/>
            <person name="Feng S."/>
            <person name="Deng Z."/>
            <person name="Wu W."/>
            <person name="Zeng X."/>
            <person name="Tu M."/>
            <person name="Wang X."/>
            <person name="Huang H."/>
        </authorList>
    </citation>
    <scope>NUCLEOTIDE SEQUENCE</scope>
    <source>
        <strain evidence="15">MT/VB/25A 57/8</strain>
    </source>
</reference>
<organism evidence="15 16">
    <name type="scientific">Hevea brasiliensis</name>
    <name type="common">Para rubber tree</name>
    <name type="synonym">Siphonia brasiliensis</name>
    <dbReference type="NCBI Taxonomy" id="3981"/>
    <lineage>
        <taxon>Eukaryota</taxon>
        <taxon>Viridiplantae</taxon>
        <taxon>Streptophyta</taxon>
        <taxon>Embryophyta</taxon>
        <taxon>Tracheophyta</taxon>
        <taxon>Spermatophyta</taxon>
        <taxon>Magnoliopsida</taxon>
        <taxon>eudicotyledons</taxon>
        <taxon>Gunneridae</taxon>
        <taxon>Pentapetalae</taxon>
        <taxon>rosids</taxon>
        <taxon>fabids</taxon>
        <taxon>Malpighiales</taxon>
        <taxon>Euphorbiaceae</taxon>
        <taxon>Crotonoideae</taxon>
        <taxon>Micrandreae</taxon>
        <taxon>Hevea</taxon>
    </lineage>
</organism>
<keyword evidence="5 13" id="KW-0732">Signal</keyword>
<dbReference type="InterPro" id="IPR011009">
    <property type="entry name" value="Kinase-like_dom_sf"/>
</dbReference>
<evidence type="ECO:0000256" key="11">
    <source>
        <dbReference type="ARBA" id="ARBA00023180"/>
    </source>
</evidence>
<sequence length="579" mass="65563">MAAVSLFILLALFHPAFSFPCRPFPCGELGEIFFPFTNIETDERCGPFVADGCKEEIKKVQLGRGSQKWYQIESIFQDPFHYPHWSEISITDIELQSKLNSRKCESFQNLSLPSLPYTNFKITSKLTTLHKCNSSKDYPKTQFHYNNYSKCPNFKIYYARKHNANLLQSPPLECPIVKLPLNKNNSHDDVFQMLTANFSLHVRIRPDCYKCQLHGGKCRNNNGALSAGGIAILMIVCCVSIKLSSNYSIFCWNKNTQDHQSIKAFLGNHGLMAPKRYKYTEVKKITGSFNDKIGQGGYGCVFKGKLPDGRLVAVKVLKESKSNGQEFINEVASISRTSHVNIVALLGFCFEGSKRALIYEFMTKGSLEKYIYEENPLKVDRQLDWEKLHQIAVGIARGLEYLHRGCNARILHFDIKPHNILLDESFCPKISDFGLAKICPRKESTISLTGARGTAGYIAPEVFCRNFGVVSHKSDVYSYGMLVLEMVGGRRNICVAVDHTSEIYFPHWIFKRLELGEELGLHGIDNGEDNQIARKMALVSLWCIQTDPSNRPPTSRVVEMLQERLESLPIPPKPYLSSP</sequence>
<evidence type="ECO:0000256" key="7">
    <source>
        <dbReference type="ARBA" id="ARBA00022777"/>
    </source>
</evidence>
<keyword evidence="4" id="KW-0812">Transmembrane</keyword>
<protein>
    <recommendedName>
        <fullName evidence="14">Protein kinase domain-containing protein</fullName>
    </recommendedName>
</protein>
<feature type="domain" description="Protein kinase" evidence="14">
    <location>
        <begin position="287"/>
        <end position="565"/>
    </location>
</feature>
<dbReference type="Pfam" id="PF00069">
    <property type="entry name" value="Pkinase"/>
    <property type="match status" value="1"/>
</dbReference>
<keyword evidence="11" id="KW-0325">Glycoprotein</keyword>
<comment type="subcellular location">
    <subcellularLocation>
        <location evidence="1">Membrane</location>
        <topology evidence="1">Single-pass type I membrane protein</topology>
    </subcellularLocation>
</comment>
<evidence type="ECO:0000313" key="16">
    <source>
        <dbReference type="Proteomes" id="UP001174677"/>
    </source>
</evidence>
<name>A0ABQ9LBB1_HEVBR</name>
<dbReference type="SUPFAM" id="SSF56112">
    <property type="entry name" value="Protein kinase-like (PK-like)"/>
    <property type="match status" value="1"/>
</dbReference>
<evidence type="ECO:0000256" key="1">
    <source>
        <dbReference type="ARBA" id="ARBA00004479"/>
    </source>
</evidence>
<dbReference type="InterPro" id="IPR008271">
    <property type="entry name" value="Ser/Thr_kinase_AS"/>
</dbReference>
<gene>
    <name evidence="15" type="ORF">P3X46_023001</name>
</gene>
<keyword evidence="9" id="KW-1133">Transmembrane helix</keyword>
<evidence type="ECO:0000256" key="13">
    <source>
        <dbReference type="SAM" id="SignalP"/>
    </source>
</evidence>
<dbReference type="InterPro" id="IPR017441">
    <property type="entry name" value="Protein_kinase_ATP_BS"/>
</dbReference>
<evidence type="ECO:0000313" key="15">
    <source>
        <dbReference type="EMBL" id="KAJ9163322.1"/>
    </source>
</evidence>
<evidence type="ECO:0000256" key="12">
    <source>
        <dbReference type="PROSITE-ProRule" id="PRU10141"/>
    </source>
</evidence>
<evidence type="ECO:0000259" key="14">
    <source>
        <dbReference type="PROSITE" id="PS50011"/>
    </source>
</evidence>
<dbReference type="InterPro" id="IPR000719">
    <property type="entry name" value="Prot_kinase_dom"/>
</dbReference>
<comment type="caution">
    <text evidence="15">The sequence shown here is derived from an EMBL/GenBank/DDBJ whole genome shotgun (WGS) entry which is preliminary data.</text>
</comment>
<dbReference type="PROSITE" id="PS00107">
    <property type="entry name" value="PROTEIN_KINASE_ATP"/>
    <property type="match status" value="1"/>
</dbReference>
<dbReference type="Proteomes" id="UP001174677">
    <property type="component" value="Chromosome 13"/>
</dbReference>
<dbReference type="EMBL" id="JARPOI010000013">
    <property type="protein sequence ID" value="KAJ9163322.1"/>
    <property type="molecule type" value="Genomic_DNA"/>
</dbReference>
<dbReference type="PANTHER" id="PTHR27009">
    <property type="entry name" value="RUST RESISTANCE KINASE LR10-RELATED"/>
    <property type="match status" value="1"/>
</dbReference>
<keyword evidence="2" id="KW-0723">Serine/threonine-protein kinase</keyword>
<feature type="binding site" evidence="12">
    <location>
        <position position="315"/>
    </location>
    <ligand>
        <name>ATP</name>
        <dbReference type="ChEBI" id="CHEBI:30616"/>
    </ligand>
</feature>
<evidence type="ECO:0000256" key="6">
    <source>
        <dbReference type="ARBA" id="ARBA00022741"/>
    </source>
</evidence>
<keyword evidence="8 12" id="KW-0067">ATP-binding</keyword>
<keyword evidence="10" id="KW-0472">Membrane</keyword>
<proteinExistence type="predicted"/>
<feature type="signal peptide" evidence="13">
    <location>
        <begin position="1"/>
        <end position="18"/>
    </location>
</feature>
<keyword evidence="7" id="KW-0418">Kinase</keyword>
<evidence type="ECO:0000256" key="9">
    <source>
        <dbReference type="ARBA" id="ARBA00022989"/>
    </source>
</evidence>
<evidence type="ECO:0000256" key="8">
    <source>
        <dbReference type="ARBA" id="ARBA00022840"/>
    </source>
</evidence>
<evidence type="ECO:0000256" key="4">
    <source>
        <dbReference type="ARBA" id="ARBA00022692"/>
    </source>
</evidence>
<evidence type="ECO:0000256" key="3">
    <source>
        <dbReference type="ARBA" id="ARBA00022679"/>
    </source>
</evidence>
<keyword evidence="3" id="KW-0808">Transferase</keyword>
<evidence type="ECO:0000256" key="10">
    <source>
        <dbReference type="ARBA" id="ARBA00023136"/>
    </source>
</evidence>
<feature type="chain" id="PRO_5047010014" description="Protein kinase domain-containing protein" evidence="13">
    <location>
        <begin position="19"/>
        <end position="579"/>
    </location>
</feature>
<dbReference type="SMART" id="SM00220">
    <property type="entry name" value="S_TKc"/>
    <property type="match status" value="1"/>
</dbReference>
<dbReference type="Gene3D" id="1.10.510.10">
    <property type="entry name" value="Transferase(Phosphotransferase) domain 1"/>
    <property type="match status" value="1"/>
</dbReference>
<dbReference type="InterPro" id="IPR045874">
    <property type="entry name" value="LRK10/LRL21-25-like"/>
</dbReference>